<dbReference type="Gene3D" id="1.20.1600.10">
    <property type="entry name" value="Outer membrane efflux proteins (OEP)"/>
    <property type="match status" value="1"/>
</dbReference>
<dbReference type="InterPro" id="IPR010131">
    <property type="entry name" value="MdtP/NodT-like"/>
</dbReference>
<reference evidence="2 3" key="1">
    <citation type="submission" date="2015-11" db="EMBL/GenBank/DDBJ databases">
        <title>Genomic analysis of 38 Legionella species identifies large and diverse effector repertoires.</title>
        <authorList>
            <person name="Burstein D."/>
            <person name="Amaro F."/>
            <person name="Zusman T."/>
            <person name="Lifshitz Z."/>
            <person name="Cohen O."/>
            <person name="Gilbert J.A."/>
            <person name="Pupko T."/>
            <person name="Shuman H.A."/>
            <person name="Segal G."/>
        </authorList>
    </citation>
    <scope>NUCLEOTIDE SEQUENCE [LARGE SCALE GENOMIC DNA]</scope>
    <source>
        <strain evidence="2 3">ATCC 49751</strain>
    </source>
</reference>
<sequence>MKMRNFSREAVFCFFILMNCISAKVFALPALTLYQLTNIAIQNNKDLKAAQYNIFLATARLTQAGRFPNPSLQLGTIDDRLLTDEGEYTRSIGFSQAFPIAGRLGKEKTVARVDIAIAMAEVRNAKRQLRGQVADNFFALLITDKRLQQLNKLLAINQQLMQVSQKRFHAAEVSELDANTARLEYQRILQEKQALNSLRISQSAQLNQLLGRTQKSQLIVDHRLPKITRLPSLTELQHIALCKRPEIQMAWLNVNRAQANQQLARAERWSDWTVGLGVQQQKLVVEGAPNQTQDRAVTVNITIPLPLFNANQGRILEASMTETQNLMKLQALKLAIETEVASAYGQVKELQTALKQSQNGDTLKLITRNVKLAREAYKNGQISLLEILQIQRQQNELQIAKLTILEKYLQAVAKLCTAIGNRSIELCPAFSGKRTLNASTQQHVC</sequence>
<name>A0A0W0VUY4_9GAMM</name>
<evidence type="ECO:0000256" key="1">
    <source>
        <dbReference type="ARBA" id="ARBA00007613"/>
    </source>
</evidence>
<dbReference type="AlphaFoldDB" id="A0A0W0VUY4"/>
<dbReference type="PATRIC" id="fig|45067.4.peg.690"/>
<organism evidence="2 3">
    <name type="scientific">Legionella lansingensis</name>
    <dbReference type="NCBI Taxonomy" id="45067"/>
    <lineage>
        <taxon>Bacteria</taxon>
        <taxon>Pseudomonadati</taxon>
        <taxon>Pseudomonadota</taxon>
        <taxon>Gammaproteobacteria</taxon>
        <taxon>Legionellales</taxon>
        <taxon>Legionellaceae</taxon>
        <taxon>Legionella</taxon>
    </lineage>
</organism>
<comment type="caution">
    <text evidence="2">The sequence shown here is derived from an EMBL/GenBank/DDBJ whole genome shotgun (WGS) entry which is preliminary data.</text>
</comment>
<protein>
    <submittedName>
        <fullName evidence="2">Chemiosmotic efflux system C protein C</fullName>
    </submittedName>
</protein>
<dbReference type="Pfam" id="PF02321">
    <property type="entry name" value="OEP"/>
    <property type="match status" value="2"/>
</dbReference>
<proteinExistence type="inferred from homology"/>
<dbReference type="InterPro" id="IPR003423">
    <property type="entry name" value="OMP_efflux"/>
</dbReference>
<keyword evidence="3" id="KW-1185">Reference proteome</keyword>
<dbReference type="EMBL" id="LNYI01000011">
    <property type="protein sequence ID" value="KTD23882.1"/>
    <property type="molecule type" value="Genomic_DNA"/>
</dbReference>
<dbReference type="GO" id="GO:0015562">
    <property type="term" value="F:efflux transmembrane transporter activity"/>
    <property type="evidence" value="ECO:0007669"/>
    <property type="project" value="InterPro"/>
</dbReference>
<accession>A0A0W0VUY4</accession>
<dbReference type="RefSeq" id="WP_231950175.1">
    <property type="nucleotide sequence ID" value="NZ_CAAAJD010000001.1"/>
</dbReference>
<dbReference type="STRING" id="45067.Llan_0663"/>
<gene>
    <name evidence="2" type="primary">cecC</name>
    <name evidence="2" type="ORF">Llan_0663</name>
</gene>
<dbReference type="PANTHER" id="PTHR30203:SF24">
    <property type="entry name" value="BLR4935 PROTEIN"/>
    <property type="match status" value="1"/>
</dbReference>
<dbReference type="SUPFAM" id="SSF56954">
    <property type="entry name" value="Outer membrane efflux proteins (OEP)"/>
    <property type="match status" value="1"/>
</dbReference>
<dbReference type="PANTHER" id="PTHR30203">
    <property type="entry name" value="OUTER MEMBRANE CATION EFFLUX PROTEIN"/>
    <property type="match status" value="1"/>
</dbReference>
<evidence type="ECO:0000313" key="2">
    <source>
        <dbReference type="EMBL" id="KTD23882.1"/>
    </source>
</evidence>
<evidence type="ECO:0000313" key="3">
    <source>
        <dbReference type="Proteomes" id="UP000054869"/>
    </source>
</evidence>
<comment type="similarity">
    <text evidence="1">Belongs to the outer membrane factor (OMF) (TC 1.B.17) family.</text>
</comment>
<dbReference type="eggNOG" id="COG1538">
    <property type="taxonomic scope" value="Bacteria"/>
</dbReference>
<dbReference type="Proteomes" id="UP000054869">
    <property type="component" value="Unassembled WGS sequence"/>
</dbReference>